<protein>
    <submittedName>
        <fullName evidence="1">Uncharacterized protein</fullName>
    </submittedName>
</protein>
<accession>A0A5B7EX71</accession>
<sequence>MHQLGSLGALSDYTMSGVKVCEAHCHLEGTEQAWRLTKGQTQLVQLVRGQSGNTSERCTGAGLHPNLFWPWAGCREPRGYQVSFASDICYH</sequence>
<dbReference type="Proteomes" id="UP000324222">
    <property type="component" value="Unassembled WGS sequence"/>
</dbReference>
<dbReference type="EMBL" id="VSRR010003635">
    <property type="protein sequence ID" value="MPC36924.1"/>
    <property type="molecule type" value="Genomic_DNA"/>
</dbReference>
<keyword evidence="2" id="KW-1185">Reference proteome</keyword>
<gene>
    <name evidence="1" type="ORF">E2C01_030392</name>
</gene>
<name>A0A5B7EX71_PORTR</name>
<evidence type="ECO:0000313" key="1">
    <source>
        <dbReference type="EMBL" id="MPC36924.1"/>
    </source>
</evidence>
<proteinExistence type="predicted"/>
<dbReference type="AlphaFoldDB" id="A0A5B7EX71"/>
<comment type="caution">
    <text evidence="1">The sequence shown here is derived from an EMBL/GenBank/DDBJ whole genome shotgun (WGS) entry which is preliminary data.</text>
</comment>
<evidence type="ECO:0000313" key="2">
    <source>
        <dbReference type="Proteomes" id="UP000324222"/>
    </source>
</evidence>
<organism evidence="1 2">
    <name type="scientific">Portunus trituberculatus</name>
    <name type="common">Swimming crab</name>
    <name type="synonym">Neptunus trituberculatus</name>
    <dbReference type="NCBI Taxonomy" id="210409"/>
    <lineage>
        <taxon>Eukaryota</taxon>
        <taxon>Metazoa</taxon>
        <taxon>Ecdysozoa</taxon>
        <taxon>Arthropoda</taxon>
        <taxon>Crustacea</taxon>
        <taxon>Multicrustacea</taxon>
        <taxon>Malacostraca</taxon>
        <taxon>Eumalacostraca</taxon>
        <taxon>Eucarida</taxon>
        <taxon>Decapoda</taxon>
        <taxon>Pleocyemata</taxon>
        <taxon>Brachyura</taxon>
        <taxon>Eubrachyura</taxon>
        <taxon>Portunoidea</taxon>
        <taxon>Portunidae</taxon>
        <taxon>Portuninae</taxon>
        <taxon>Portunus</taxon>
    </lineage>
</organism>
<reference evidence="1 2" key="1">
    <citation type="submission" date="2019-05" db="EMBL/GenBank/DDBJ databases">
        <title>Another draft genome of Portunus trituberculatus and its Hox gene families provides insights of decapod evolution.</title>
        <authorList>
            <person name="Jeong J.-H."/>
            <person name="Song I."/>
            <person name="Kim S."/>
            <person name="Choi T."/>
            <person name="Kim D."/>
            <person name="Ryu S."/>
            <person name="Kim W."/>
        </authorList>
    </citation>
    <scope>NUCLEOTIDE SEQUENCE [LARGE SCALE GENOMIC DNA]</scope>
    <source>
        <tissue evidence="1">Muscle</tissue>
    </source>
</reference>